<sequence>MNDSADAFERAAAAAKSLPDRPDNETLLKLYALYKQGSEGDVSGDKPGFFDFVGVAKYEAWEKQQGTPREEARTSYIELVRKLGGDF</sequence>
<gene>
    <name evidence="3" type="ORF">V3330_04150</name>
</gene>
<evidence type="ECO:0000313" key="3">
    <source>
        <dbReference type="EMBL" id="MEJ8566813.1"/>
    </source>
</evidence>
<dbReference type="RefSeq" id="WP_354694133.1">
    <property type="nucleotide sequence ID" value="NZ_JAZHOG010000002.1"/>
</dbReference>
<protein>
    <submittedName>
        <fullName evidence="3">Acyl-CoA-binding protein</fullName>
    </submittedName>
</protein>
<evidence type="ECO:0000259" key="2">
    <source>
        <dbReference type="PROSITE" id="PS51228"/>
    </source>
</evidence>
<dbReference type="InterPro" id="IPR000582">
    <property type="entry name" value="Acyl-CoA-binding_protein"/>
</dbReference>
<keyword evidence="1" id="KW-0446">Lipid-binding</keyword>
<organism evidence="3 4">
    <name type="scientific">Elongatibacter sediminis</name>
    <dbReference type="NCBI Taxonomy" id="3119006"/>
    <lineage>
        <taxon>Bacteria</taxon>
        <taxon>Pseudomonadati</taxon>
        <taxon>Pseudomonadota</taxon>
        <taxon>Gammaproteobacteria</taxon>
        <taxon>Chromatiales</taxon>
        <taxon>Wenzhouxiangellaceae</taxon>
        <taxon>Elongatibacter</taxon>
    </lineage>
</organism>
<dbReference type="Gene3D" id="1.20.80.10">
    <property type="match status" value="1"/>
</dbReference>
<dbReference type="PANTHER" id="PTHR23310:SF62">
    <property type="entry name" value="ACYL-COA BINDING PROTEIN 1, ISOFORM A"/>
    <property type="match status" value="1"/>
</dbReference>
<dbReference type="GO" id="GO:0000062">
    <property type="term" value="F:fatty-acyl-CoA binding"/>
    <property type="evidence" value="ECO:0007669"/>
    <property type="project" value="InterPro"/>
</dbReference>
<accession>A0AAW9RAC1</accession>
<dbReference type="GO" id="GO:0006631">
    <property type="term" value="P:fatty acid metabolic process"/>
    <property type="evidence" value="ECO:0007669"/>
    <property type="project" value="TreeGrafter"/>
</dbReference>
<dbReference type="SUPFAM" id="SSF47027">
    <property type="entry name" value="Acyl-CoA binding protein"/>
    <property type="match status" value="1"/>
</dbReference>
<dbReference type="EMBL" id="JAZHOG010000002">
    <property type="protein sequence ID" value="MEJ8566813.1"/>
    <property type="molecule type" value="Genomic_DNA"/>
</dbReference>
<dbReference type="PRINTS" id="PR00689">
    <property type="entry name" value="ACOABINDINGP"/>
</dbReference>
<proteinExistence type="predicted"/>
<evidence type="ECO:0000256" key="1">
    <source>
        <dbReference type="ARBA" id="ARBA00023121"/>
    </source>
</evidence>
<reference evidence="3 4" key="1">
    <citation type="submission" date="2024-02" db="EMBL/GenBank/DDBJ databases">
        <title>A novel Wenzhouxiangellaceae bacterium, isolated from coastal sediments.</title>
        <authorList>
            <person name="Du Z.-J."/>
            <person name="Ye Y.-Q."/>
            <person name="Zhang X.-Y."/>
        </authorList>
    </citation>
    <scope>NUCLEOTIDE SEQUENCE [LARGE SCALE GENOMIC DNA]</scope>
    <source>
        <strain evidence="3 4">CH-27</strain>
    </source>
</reference>
<comment type="caution">
    <text evidence="3">The sequence shown here is derived from an EMBL/GenBank/DDBJ whole genome shotgun (WGS) entry which is preliminary data.</text>
</comment>
<dbReference type="Proteomes" id="UP001359886">
    <property type="component" value="Unassembled WGS sequence"/>
</dbReference>
<dbReference type="PROSITE" id="PS51228">
    <property type="entry name" value="ACB_2"/>
    <property type="match status" value="1"/>
</dbReference>
<dbReference type="PANTHER" id="PTHR23310">
    <property type="entry name" value="ACYL-COA-BINDING PROTEIN, ACBP"/>
    <property type="match status" value="1"/>
</dbReference>
<keyword evidence="4" id="KW-1185">Reference proteome</keyword>
<feature type="domain" description="ACB" evidence="2">
    <location>
        <begin position="4"/>
        <end position="87"/>
    </location>
</feature>
<dbReference type="InterPro" id="IPR035984">
    <property type="entry name" value="Acyl-CoA-binding_sf"/>
</dbReference>
<evidence type="ECO:0000313" key="4">
    <source>
        <dbReference type="Proteomes" id="UP001359886"/>
    </source>
</evidence>
<dbReference type="Pfam" id="PF00887">
    <property type="entry name" value="ACBP"/>
    <property type="match status" value="1"/>
</dbReference>
<dbReference type="AlphaFoldDB" id="A0AAW9RAC1"/>
<name>A0AAW9RAC1_9GAMM</name>
<dbReference type="InterPro" id="IPR014352">
    <property type="entry name" value="FERM/acyl-CoA-bd_prot_sf"/>
</dbReference>